<evidence type="ECO:0000256" key="1">
    <source>
        <dbReference type="ARBA" id="ARBA00006432"/>
    </source>
</evidence>
<protein>
    <submittedName>
        <fullName evidence="5">AMP-binding protein</fullName>
    </submittedName>
</protein>
<dbReference type="GO" id="GO:0031956">
    <property type="term" value="F:medium-chain fatty acid-CoA ligase activity"/>
    <property type="evidence" value="ECO:0007669"/>
    <property type="project" value="TreeGrafter"/>
</dbReference>
<evidence type="ECO:0000313" key="6">
    <source>
        <dbReference type="Proteomes" id="UP000468901"/>
    </source>
</evidence>
<feature type="domain" description="AMP-dependent synthetase/ligase" evidence="3">
    <location>
        <begin position="22"/>
        <end position="374"/>
    </location>
</feature>
<name>A0A6N6VJG1_9HYPH</name>
<evidence type="ECO:0000313" key="5">
    <source>
        <dbReference type="EMBL" id="KAB7738643.1"/>
    </source>
</evidence>
<evidence type="ECO:0000256" key="2">
    <source>
        <dbReference type="ARBA" id="ARBA00022598"/>
    </source>
</evidence>
<dbReference type="SUPFAM" id="SSF56801">
    <property type="entry name" value="Acetyl-CoA synthetase-like"/>
    <property type="match status" value="1"/>
</dbReference>
<dbReference type="InterPro" id="IPR045851">
    <property type="entry name" value="AMP-bd_C_sf"/>
</dbReference>
<accession>A0A6N6VJG1</accession>
<dbReference type="EMBL" id="WESC01000018">
    <property type="protein sequence ID" value="KAB7738643.1"/>
    <property type="molecule type" value="Genomic_DNA"/>
</dbReference>
<dbReference type="AlphaFoldDB" id="A0A6N6VJG1"/>
<dbReference type="Gene3D" id="3.30.300.30">
    <property type="match status" value="1"/>
</dbReference>
<sequence length="526" mass="57119">MNIAQNAAASREAAAAVGMVLAWHAAQDPDRPAIISGAGRRSYGELNARANQLVRALRRAGLQAGDAVALLCSNRPEFVEVVSACQRGGFRLTPVNWHLKGSEIGYIVDNCEAKAFIADVRFAGNATEAASMAPAVQARLAVGGEIPGFVSYDDVVSPEAHHDLDDPVLGTQMMYTSGTTGYPKGVFRREAPPVAPLQVKLAETAQFRPGEDMALVTGPLYHAAPLALNLVFPLNAGVGCVLMDKWDAEETLRLVEEYGVTHTHVVPTMLHRMLSLPSEVRSKYDSSSLRWILHGAAPCPAHVKQNSIEWFGPVVFEYYAATEGGGVFVESEEWLTKPGTVGRALPGVELVVVNDAGEPSAANEVGTIYFKAPAQGRFEYFKAPEKTEGAYRGDHFTMGDMGYLDEDGFLFLTGRSAEVIISGGVNIYPVEIDEEILKHPAVFDVAAVGVPNEEWGEEIKAVVQLKEGVAPSEELKQELLAFAAERLPGYKRPRSVDFTDDLPRMPSGKIVRRAVRDRYWQGDKKI</sequence>
<evidence type="ECO:0000259" key="3">
    <source>
        <dbReference type="Pfam" id="PF00501"/>
    </source>
</evidence>
<dbReference type="Pfam" id="PF00501">
    <property type="entry name" value="AMP-binding"/>
    <property type="match status" value="1"/>
</dbReference>
<dbReference type="PANTHER" id="PTHR43201:SF5">
    <property type="entry name" value="MEDIUM-CHAIN ACYL-COA LIGASE ACSF2, MITOCHONDRIAL"/>
    <property type="match status" value="1"/>
</dbReference>
<dbReference type="Proteomes" id="UP000468901">
    <property type="component" value="Unassembled WGS sequence"/>
</dbReference>
<dbReference type="Gene3D" id="3.40.50.12780">
    <property type="entry name" value="N-terminal domain of ligase-like"/>
    <property type="match status" value="1"/>
</dbReference>
<keyword evidence="2" id="KW-0436">Ligase</keyword>
<dbReference type="InterPro" id="IPR000873">
    <property type="entry name" value="AMP-dep_synth/lig_dom"/>
</dbReference>
<dbReference type="PANTHER" id="PTHR43201">
    <property type="entry name" value="ACYL-COA SYNTHETASE"/>
    <property type="match status" value="1"/>
</dbReference>
<dbReference type="Pfam" id="PF13193">
    <property type="entry name" value="AMP-binding_C"/>
    <property type="match status" value="1"/>
</dbReference>
<dbReference type="RefSeq" id="WP_152217409.1">
    <property type="nucleotide sequence ID" value="NZ_JBAQYD010000272.1"/>
</dbReference>
<proteinExistence type="inferred from homology"/>
<dbReference type="GO" id="GO:0006631">
    <property type="term" value="P:fatty acid metabolic process"/>
    <property type="evidence" value="ECO:0007669"/>
    <property type="project" value="TreeGrafter"/>
</dbReference>
<gene>
    <name evidence="5" type="ORF">F2P47_16105</name>
</gene>
<reference evidence="5 6" key="1">
    <citation type="submission" date="2019-09" db="EMBL/GenBank/DDBJ databases">
        <title>Parvibaculum sedimenti sp. nov., isolated from sediment.</title>
        <authorList>
            <person name="Wang Y."/>
        </authorList>
    </citation>
    <scope>NUCLEOTIDE SEQUENCE [LARGE SCALE GENOMIC DNA]</scope>
    <source>
        <strain evidence="5 6">HXT-9</strain>
    </source>
</reference>
<dbReference type="InterPro" id="IPR042099">
    <property type="entry name" value="ANL_N_sf"/>
</dbReference>
<organism evidence="5 6">
    <name type="scientific">Parvibaculum sedimenti</name>
    <dbReference type="NCBI Taxonomy" id="2608632"/>
    <lineage>
        <taxon>Bacteria</taxon>
        <taxon>Pseudomonadati</taxon>
        <taxon>Pseudomonadota</taxon>
        <taxon>Alphaproteobacteria</taxon>
        <taxon>Hyphomicrobiales</taxon>
        <taxon>Parvibaculaceae</taxon>
        <taxon>Parvibaculum</taxon>
    </lineage>
</organism>
<dbReference type="PROSITE" id="PS00455">
    <property type="entry name" value="AMP_BINDING"/>
    <property type="match status" value="1"/>
</dbReference>
<feature type="domain" description="AMP-binding enzyme C-terminal" evidence="4">
    <location>
        <begin position="431"/>
        <end position="509"/>
    </location>
</feature>
<dbReference type="InterPro" id="IPR025110">
    <property type="entry name" value="AMP-bd_C"/>
</dbReference>
<keyword evidence="6" id="KW-1185">Reference proteome</keyword>
<dbReference type="InterPro" id="IPR020845">
    <property type="entry name" value="AMP-binding_CS"/>
</dbReference>
<evidence type="ECO:0000259" key="4">
    <source>
        <dbReference type="Pfam" id="PF13193"/>
    </source>
</evidence>
<comment type="similarity">
    <text evidence="1">Belongs to the ATP-dependent AMP-binding enzyme family.</text>
</comment>
<comment type="caution">
    <text evidence="5">The sequence shown here is derived from an EMBL/GenBank/DDBJ whole genome shotgun (WGS) entry which is preliminary data.</text>
</comment>